<dbReference type="PRINTS" id="PR00453">
    <property type="entry name" value="VWFADOMAIN"/>
</dbReference>
<dbReference type="InterPro" id="IPR000884">
    <property type="entry name" value="TSP1_rpt"/>
</dbReference>
<organism evidence="4 5">
    <name type="scientific">Acropora cervicornis</name>
    <name type="common">Staghorn coral</name>
    <dbReference type="NCBI Taxonomy" id="6130"/>
    <lineage>
        <taxon>Eukaryota</taxon>
        <taxon>Metazoa</taxon>
        <taxon>Cnidaria</taxon>
        <taxon>Anthozoa</taxon>
        <taxon>Hexacorallia</taxon>
        <taxon>Scleractinia</taxon>
        <taxon>Astrocoeniina</taxon>
        <taxon>Acroporidae</taxon>
        <taxon>Acropora</taxon>
    </lineage>
</organism>
<dbReference type="InterPro" id="IPR036465">
    <property type="entry name" value="vWFA_dom_sf"/>
</dbReference>
<sequence length="558" mass="61267">MKYVIIFQLNESRVVFARLSTPLSKKTEMMATWRAILTFLAFFAIALVLCDGRHALGKKCEKPLDVVFVLDSSEKVGTENWKKIVNATIDMASEFDIKTARFAVVQYTNFPETPIKLISFKDDKSFGETLKKVFYKTGGKRTDLALNSTLGVVILITGGPSADVYTDASKPPITGLDLLQQPVQQLQDAEVAVYAVGVHEGITDEKKTFGEQLKLIASESKEDHLIKVGDYSNLADVASKIAKKACIVNGGWSKWSEWSVCRHPCMVKLRTRECNNPAPESGGLNCTGSKVEQYPCGSPISSVLGKPSTTASPPQQLLTTPTTTAPVANQTTLPLQNQTTPSPQNQSSLRLGQSLAPPPPTGVVSYGTPDAKVCGNGYELITLTDAQYDASSSYAEGPNDQVKQQSRIDHMPSMGKVNNTAGRGAWCADHSKAVAKDKNQYLMVDLYKPGIKVGMVETQGQSAYDNSVLTGNDDRDTRVDNHLNPAIETRFIRFIPSDWLADDICMRVAIFKCREPHLVPPKKDQPEDAWADKWANAARKSHVEKAKLIFKGQQQKKH</sequence>
<feature type="region of interest" description="Disordered" evidence="2">
    <location>
        <begin position="334"/>
        <end position="367"/>
    </location>
</feature>
<dbReference type="InterPro" id="IPR036383">
    <property type="entry name" value="TSP1_rpt_sf"/>
</dbReference>
<dbReference type="Pfam" id="PF00092">
    <property type="entry name" value="VWA"/>
    <property type="match status" value="1"/>
</dbReference>
<accession>A0AAD9V895</accession>
<dbReference type="InterPro" id="IPR050525">
    <property type="entry name" value="ECM_Assembly_Org"/>
</dbReference>
<keyword evidence="5" id="KW-1185">Reference proteome</keyword>
<feature type="compositionally biased region" description="Low complexity" evidence="2">
    <location>
        <begin position="334"/>
        <end position="349"/>
    </location>
</feature>
<evidence type="ECO:0000313" key="5">
    <source>
        <dbReference type="Proteomes" id="UP001249851"/>
    </source>
</evidence>
<dbReference type="FunFam" id="2.20.100.10:FF:000001">
    <property type="entry name" value="semaphorin-5A isoform X1"/>
    <property type="match status" value="1"/>
</dbReference>
<dbReference type="Gene3D" id="2.60.120.260">
    <property type="entry name" value="Galactose-binding domain-like"/>
    <property type="match status" value="2"/>
</dbReference>
<evidence type="ECO:0000313" key="4">
    <source>
        <dbReference type="EMBL" id="KAK2564874.1"/>
    </source>
</evidence>
<protein>
    <submittedName>
        <fullName evidence="4">Matrilin-2</fullName>
    </submittedName>
</protein>
<comment type="caution">
    <text evidence="4">The sequence shown here is derived from an EMBL/GenBank/DDBJ whole genome shotgun (WGS) entry which is preliminary data.</text>
</comment>
<dbReference type="PROSITE" id="PS50234">
    <property type="entry name" value="VWFA"/>
    <property type="match status" value="1"/>
</dbReference>
<dbReference type="InterPro" id="IPR002035">
    <property type="entry name" value="VWF_A"/>
</dbReference>
<reference evidence="4" key="2">
    <citation type="journal article" date="2023" name="Science">
        <title>Genomic signatures of disease resistance in endangered staghorn corals.</title>
        <authorList>
            <person name="Vollmer S.V."/>
            <person name="Selwyn J.D."/>
            <person name="Despard B.A."/>
            <person name="Roesel C.L."/>
        </authorList>
    </citation>
    <scope>NUCLEOTIDE SEQUENCE</scope>
    <source>
        <strain evidence="4">K2</strain>
    </source>
</reference>
<evidence type="ECO:0000259" key="3">
    <source>
        <dbReference type="PROSITE" id="PS50234"/>
    </source>
</evidence>
<keyword evidence="1" id="KW-1015">Disulfide bond</keyword>
<dbReference type="SUPFAM" id="SSF53300">
    <property type="entry name" value="vWA-like"/>
    <property type="match status" value="1"/>
</dbReference>
<dbReference type="SMART" id="SM00209">
    <property type="entry name" value="TSP1"/>
    <property type="match status" value="1"/>
</dbReference>
<name>A0AAD9V895_ACRCE</name>
<dbReference type="Gene3D" id="3.40.50.410">
    <property type="entry name" value="von Willebrand factor, type A domain"/>
    <property type="match status" value="1"/>
</dbReference>
<dbReference type="SUPFAM" id="SSF49785">
    <property type="entry name" value="Galactose-binding domain-like"/>
    <property type="match status" value="1"/>
</dbReference>
<dbReference type="Proteomes" id="UP001249851">
    <property type="component" value="Unassembled WGS sequence"/>
</dbReference>
<dbReference type="EMBL" id="JARQWQ010000021">
    <property type="protein sequence ID" value="KAK2564874.1"/>
    <property type="molecule type" value="Genomic_DNA"/>
</dbReference>
<dbReference type="PROSITE" id="PS50092">
    <property type="entry name" value="TSP1"/>
    <property type="match status" value="1"/>
</dbReference>
<dbReference type="InterPro" id="IPR008979">
    <property type="entry name" value="Galactose-bd-like_sf"/>
</dbReference>
<dbReference type="Pfam" id="PF00090">
    <property type="entry name" value="TSP_1"/>
    <property type="match status" value="1"/>
</dbReference>
<dbReference type="PANTHER" id="PTHR24020">
    <property type="entry name" value="COLLAGEN ALPHA"/>
    <property type="match status" value="1"/>
</dbReference>
<gene>
    <name evidence="4" type="ORF">P5673_011573</name>
</gene>
<dbReference type="SMART" id="SM00327">
    <property type="entry name" value="VWA"/>
    <property type="match status" value="1"/>
</dbReference>
<dbReference type="AlphaFoldDB" id="A0AAD9V895"/>
<feature type="domain" description="VWFA" evidence="3">
    <location>
        <begin position="65"/>
        <end position="241"/>
    </location>
</feature>
<dbReference type="SUPFAM" id="SSF82895">
    <property type="entry name" value="TSP-1 type 1 repeat"/>
    <property type="match status" value="1"/>
</dbReference>
<dbReference type="Gene3D" id="2.20.100.10">
    <property type="entry name" value="Thrombospondin type-1 (TSP1) repeat"/>
    <property type="match status" value="1"/>
</dbReference>
<evidence type="ECO:0000256" key="2">
    <source>
        <dbReference type="SAM" id="MobiDB-lite"/>
    </source>
</evidence>
<evidence type="ECO:0000256" key="1">
    <source>
        <dbReference type="ARBA" id="ARBA00023157"/>
    </source>
</evidence>
<dbReference type="PANTHER" id="PTHR24020:SF84">
    <property type="entry name" value="VWFA DOMAIN-CONTAINING PROTEIN"/>
    <property type="match status" value="1"/>
</dbReference>
<proteinExistence type="predicted"/>
<reference evidence="4" key="1">
    <citation type="journal article" date="2023" name="G3 (Bethesda)">
        <title>Whole genome assembly and annotation of the endangered Caribbean coral Acropora cervicornis.</title>
        <authorList>
            <person name="Selwyn J.D."/>
            <person name="Vollmer S.V."/>
        </authorList>
    </citation>
    <scope>NUCLEOTIDE SEQUENCE</scope>
    <source>
        <strain evidence="4">K2</strain>
    </source>
</reference>